<proteinExistence type="predicted"/>
<dbReference type="Pfam" id="PF00700">
    <property type="entry name" value="Flagellin_C"/>
    <property type="match status" value="1"/>
</dbReference>
<keyword evidence="2" id="KW-0969">Cilium</keyword>
<dbReference type="InterPro" id="IPR046358">
    <property type="entry name" value="Flagellin_C"/>
</dbReference>
<reference evidence="2 3" key="1">
    <citation type="submission" date="2018-08" db="EMBL/GenBank/DDBJ databases">
        <title>Genome sequence of Halobacillus trueperi KCTC 3686.</title>
        <authorList>
            <person name="Cho K.H."/>
            <person name="Kwak M.-J."/>
            <person name="Kim B.-Y."/>
            <person name="Chun J."/>
        </authorList>
    </citation>
    <scope>NUCLEOTIDE SEQUENCE [LARGE SCALE GENOMIC DNA]</scope>
    <source>
        <strain evidence="2 3">KCTC 3686</strain>
    </source>
</reference>
<comment type="caution">
    <text evidence="2">The sequence shown here is derived from an EMBL/GenBank/DDBJ whole genome shotgun (WGS) entry which is preliminary data.</text>
</comment>
<dbReference type="Proteomes" id="UP000256305">
    <property type="component" value="Unassembled WGS sequence"/>
</dbReference>
<dbReference type="SUPFAM" id="SSF64518">
    <property type="entry name" value="Phase 1 flagellin"/>
    <property type="match status" value="1"/>
</dbReference>
<dbReference type="EMBL" id="QUAE01000003">
    <property type="protein sequence ID" value="REJ10193.1"/>
    <property type="molecule type" value="Genomic_DNA"/>
</dbReference>
<keyword evidence="2" id="KW-0282">Flagellum</keyword>
<dbReference type="AlphaFoldDB" id="A0A3E0JB62"/>
<accession>A0A3E0JB62</accession>
<dbReference type="RefSeq" id="WP_075035335.1">
    <property type="nucleotide sequence ID" value="NZ_JBHOGJ010000002.1"/>
</dbReference>
<evidence type="ECO:0000313" key="3">
    <source>
        <dbReference type="Proteomes" id="UP000256305"/>
    </source>
</evidence>
<feature type="domain" description="Flagellin C-terminal" evidence="1">
    <location>
        <begin position="8"/>
        <end position="43"/>
    </location>
</feature>
<evidence type="ECO:0000313" key="2">
    <source>
        <dbReference type="EMBL" id="REJ10193.1"/>
    </source>
</evidence>
<name>A0A3E0JB62_9BACI</name>
<evidence type="ECO:0000259" key="1">
    <source>
        <dbReference type="Pfam" id="PF00700"/>
    </source>
</evidence>
<protein>
    <submittedName>
        <fullName evidence="2">Flagellin</fullName>
    </submittedName>
</protein>
<dbReference type="Gene3D" id="6.10.280.190">
    <property type="match status" value="1"/>
</dbReference>
<keyword evidence="3" id="KW-1185">Reference proteome</keyword>
<sequence length="44" mass="4945">MKVNVRTMAKEMMNQTKQSILSQASQAMLAKANQQPQGVLQLLR</sequence>
<keyword evidence="2" id="KW-0966">Cell projection</keyword>
<gene>
    <name evidence="2" type="ORF">DYE48_05640</name>
</gene>
<organism evidence="2 3">
    <name type="scientific">Halobacillus trueperi</name>
    <dbReference type="NCBI Taxonomy" id="156205"/>
    <lineage>
        <taxon>Bacteria</taxon>
        <taxon>Bacillati</taxon>
        <taxon>Bacillota</taxon>
        <taxon>Bacilli</taxon>
        <taxon>Bacillales</taxon>
        <taxon>Bacillaceae</taxon>
        <taxon>Halobacillus</taxon>
    </lineage>
</organism>